<name>A0A3S1CHM2_9CYAN</name>
<dbReference type="GO" id="GO:0016037">
    <property type="term" value="P:light absorption"/>
    <property type="evidence" value="ECO:0007669"/>
    <property type="project" value="UniProtKB-UniRule"/>
</dbReference>
<keyword evidence="1" id="KW-0605">Phycobilisome</keyword>
<dbReference type="Gene3D" id="1.10.2090.10">
    <property type="entry name" value="Orange carotenoid-binding protein, N-terminal domain"/>
    <property type="match status" value="1"/>
</dbReference>
<accession>A0A3S1CHM2</accession>
<dbReference type="AlphaFoldDB" id="A0A3S1CHM2"/>
<dbReference type="EMBL" id="RSCL01000004">
    <property type="protein sequence ID" value="RUT07581.1"/>
    <property type="molecule type" value="Genomic_DNA"/>
</dbReference>
<keyword evidence="1" id="KW-0042">Antenna complex</keyword>
<comment type="similarity">
    <text evidence="1">Belongs to the orange carotenoid-binding protein family.</text>
</comment>
<proteinExistence type="inferred from homology"/>
<organism evidence="3 4">
    <name type="scientific">Dulcicalothrix desertica PCC 7102</name>
    <dbReference type="NCBI Taxonomy" id="232991"/>
    <lineage>
        <taxon>Bacteria</taxon>
        <taxon>Bacillati</taxon>
        <taxon>Cyanobacteriota</taxon>
        <taxon>Cyanophyceae</taxon>
        <taxon>Nostocales</taxon>
        <taxon>Calotrichaceae</taxon>
        <taxon>Dulcicalothrix</taxon>
    </lineage>
</organism>
<dbReference type="SUPFAM" id="SSF81930">
    <property type="entry name" value="Orange carotenoid protein, N-terminal domain"/>
    <property type="match status" value="1"/>
</dbReference>
<feature type="domain" description="OCP N-terminal" evidence="2">
    <location>
        <begin position="37"/>
        <end position="186"/>
    </location>
</feature>
<comment type="caution">
    <text evidence="3">The sequence shown here is derived from an EMBL/GenBank/DDBJ whole genome shotgun (WGS) entry which is preliminary data.</text>
</comment>
<dbReference type="GO" id="GO:0031404">
    <property type="term" value="F:chloride ion binding"/>
    <property type="evidence" value="ECO:0007669"/>
    <property type="project" value="InterPro"/>
</dbReference>
<keyword evidence="1" id="KW-0157">Chromophore</keyword>
<dbReference type="GO" id="GO:0030089">
    <property type="term" value="C:phycobilisome"/>
    <property type="evidence" value="ECO:0007669"/>
    <property type="project" value="UniProtKB-UniRule"/>
</dbReference>
<reference evidence="3" key="2">
    <citation type="journal article" date="2019" name="Genome Biol. Evol.">
        <title>Day and night: Metabolic profiles and evolutionary relationships of six axenic non-marine cyanobacteria.</title>
        <authorList>
            <person name="Will S.E."/>
            <person name="Henke P."/>
            <person name="Boedeker C."/>
            <person name="Huang S."/>
            <person name="Brinkmann H."/>
            <person name="Rohde M."/>
            <person name="Jarek M."/>
            <person name="Friedl T."/>
            <person name="Seufert S."/>
            <person name="Schumacher M."/>
            <person name="Overmann J."/>
            <person name="Neumann-Schaal M."/>
            <person name="Petersen J."/>
        </authorList>
    </citation>
    <scope>NUCLEOTIDE SEQUENCE [LARGE SCALE GENOMIC DNA]</scope>
    <source>
        <strain evidence="3">PCC 7102</strain>
    </source>
</reference>
<evidence type="ECO:0000256" key="1">
    <source>
        <dbReference type="PROSITE-ProRule" id="PRU01109"/>
    </source>
</evidence>
<gene>
    <name evidence="3" type="ORF">DSM106972_018410</name>
</gene>
<protein>
    <recommendedName>
        <fullName evidence="2">OCP N-terminal domain-containing protein</fullName>
    </recommendedName>
</protein>
<dbReference type="InterPro" id="IPR015233">
    <property type="entry name" value="Orange_carotenoid-bd_N"/>
</dbReference>
<dbReference type="InterPro" id="IPR036917">
    <property type="entry name" value="Orange_carotenoid-bd_N_sf"/>
</dbReference>
<evidence type="ECO:0000313" key="3">
    <source>
        <dbReference type="EMBL" id="RUT07581.1"/>
    </source>
</evidence>
<dbReference type="PROSITE" id="PS51773">
    <property type="entry name" value="OCP_N"/>
    <property type="match status" value="1"/>
</dbReference>
<keyword evidence="1" id="KW-0472">Membrane</keyword>
<evidence type="ECO:0000313" key="4">
    <source>
        <dbReference type="Proteomes" id="UP000271624"/>
    </source>
</evidence>
<keyword evidence="4" id="KW-1185">Reference proteome</keyword>
<sequence length="186" mass="20958">MAGSYDVESVEQKTRNYQGFLRKQSENIMTTSYFAASDKVKKAIETFQNFDVDTQLALFWFGYLDLKENLTPANSPSSQATAEAVFNRIIAMSKEEQLQAQRDIAGHANSEISQLYGGLDPSAKLDVWLRISQAMEDGRAIPVPEDYKLPENTKEFTQQVKSLEFEERVEFSRNVAFSMGSSSANN</sequence>
<keyword evidence="1" id="KW-0793">Thylakoid</keyword>
<reference evidence="3" key="1">
    <citation type="submission" date="2018-12" db="EMBL/GenBank/DDBJ databases">
        <authorList>
            <person name="Will S."/>
            <person name="Neumann-Schaal M."/>
            <person name="Henke P."/>
        </authorList>
    </citation>
    <scope>NUCLEOTIDE SEQUENCE</scope>
    <source>
        <strain evidence="3">PCC 7102</strain>
    </source>
</reference>
<evidence type="ECO:0000259" key="2">
    <source>
        <dbReference type="PROSITE" id="PS51773"/>
    </source>
</evidence>
<dbReference type="Proteomes" id="UP000271624">
    <property type="component" value="Unassembled WGS sequence"/>
</dbReference>
<dbReference type="Pfam" id="PF09150">
    <property type="entry name" value="Carot_N"/>
    <property type="match status" value="1"/>
</dbReference>